<accession>A0A1M3TCL8</accession>
<feature type="transmembrane region" description="Helical" evidence="1">
    <location>
        <begin position="12"/>
        <end position="32"/>
    </location>
</feature>
<keyword evidence="1" id="KW-0472">Membrane</keyword>
<evidence type="ECO:0000313" key="2">
    <source>
        <dbReference type="EMBL" id="OJZ84413.1"/>
    </source>
</evidence>
<dbReference type="EMBL" id="KV878244">
    <property type="protein sequence ID" value="OJZ84413.1"/>
    <property type="molecule type" value="Genomic_DNA"/>
</dbReference>
<dbReference type="VEuPathDB" id="FungiDB:ASPFODRAFT_48443"/>
<keyword evidence="1" id="KW-1133">Transmembrane helix</keyword>
<protein>
    <submittedName>
        <fullName evidence="2">Uncharacterized protein</fullName>
    </submittedName>
</protein>
<dbReference type="Proteomes" id="UP000184063">
    <property type="component" value="Unassembled WGS sequence"/>
</dbReference>
<evidence type="ECO:0000256" key="1">
    <source>
        <dbReference type="SAM" id="Phobius"/>
    </source>
</evidence>
<evidence type="ECO:0000313" key="3">
    <source>
        <dbReference type="Proteomes" id="UP000184063"/>
    </source>
</evidence>
<proteinExistence type="predicted"/>
<organism evidence="2 3">
    <name type="scientific">Aspergillus luchuensis (strain CBS 106.47)</name>
    <dbReference type="NCBI Taxonomy" id="1137211"/>
    <lineage>
        <taxon>Eukaryota</taxon>
        <taxon>Fungi</taxon>
        <taxon>Dikarya</taxon>
        <taxon>Ascomycota</taxon>
        <taxon>Pezizomycotina</taxon>
        <taxon>Eurotiomycetes</taxon>
        <taxon>Eurotiomycetidae</taxon>
        <taxon>Eurotiales</taxon>
        <taxon>Aspergillaceae</taxon>
        <taxon>Aspergillus</taxon>
        <taxon>Aspergillus subgen. Circumdati</taxon>
    </lineage>
</organism>
<sequence>MHSELDQALALLIKAVACYIFVLTFQELLRILEPFLDLRGLQQWNQRKREGFGRPTQPSSAS</sequence>
<reference evidence="3" key="1">
    <citation type="journal article" date="2017" name="Genome Biol.">
        <title>Comparative genomics reveals high biological diversity and specific adaptations in the industrially and medically important fungal genus Aspergillus.</title>
        <authorList>
            <person name="de Vries R.P."/>
            <person name="Riley R."/>
            <person name="Wiebenga A."/>
            <person name="Aguilar-Osorio G."/>
            <person name="Amillis S."/>
            <person name="Uchima C.A."/>
            <person name="Anderluh G."/>
            <person name="Asadollahi M."/>
            <person name="Askin M."/>
            <person name="Barry K."/>
            <person name="Battaglia E."/>
            <person name="Bayram O."/>
            <person name="Benocci T."/>
            <person name="Braus-Stromeyer S.A."/>
            <person name="Caldana C."/>
            <person name="Canovas D."/>
            <person name="Cerqueira G.C."/>
            <person name="Chen F."/>
            <person name="Chen W."/>
            <person name="Choi C."/>
            <person name="Clum A."/>
            <person name="Dos Santos R.A."/>
            <person name="Damasio A.R."/>
            <person name="Diallinas G."/>
            <person name="Emri T."/>
            <person name="Fekete E."/>
            <person name="Flipphi M."/>
            <person name="Freyberg S."/>
            <person name="Gallo A."/>
            <person name="Gournas C."/>
            <person name="Habgood R."/>
            <person name="Hainaut M."/>
            <person name="Harispe M.L."/>
            <person name="Henrissat B."/>
            <person name="Hilden K.S."/>
            <person name="Hope R."/>
            <person name="Hossain A."/>
            <person name="Karabika E."/>
            <person name="Karaffa L."/>
            <person name="Karanyi Z."/>
            <person name="Krasevec N."/>
            <person name="Kuo A."/>
            <person name="Kusch H."/>
            <person name="LaButti K."/>
            <person name="Lagendijk E.L."/>
            <person name="Lapidus A."/>
            <person name="Levasseur A."/>
            <person name="Lindquist E."/>
            <person name="Lipzen A."/>
            <person name="Logrieco A.F."/>
            <person name="MacCabe A."/>
            <person name="Maekelae M.R."/>
            <person name="Malavazi I."/>
            <person name="Melin P."/>
            <person name="Meyer V."/>
            <person name="Mielnichuk N."/>
            <person name="Miskei M."/>
            <person name="Molnar A.P."/>
            <person name="Mule G."/>
            <person name="Ngan C.Y."/>
            <person name="Orejas M."/>
            <person name="Orosz E."/>
            <person name="Ouedraogo J.P."/>
            <person name="Overkamp K.M."/>
            <person name="Park H.-S."/>
            <person name="Perrone G."/>
            <person name="Piumi F."/>
            <person name="Punt P.J."/>
            <person name="Ram A.F."/>
            <person name="Ramon A."/>
            <person name="Rauscher S."/>
            <person name="Record E."/>
            <person name="Riano-Pachon D.M."/>
            <person name="Robert V."/>
            <person name="Roehrig J."/>
            <person name="Ruller R."/>
            <person name="Salamov A."/>
            <person name="Salih N.S."/>
            <person name="Samson R.A."/>
            <person name="Sandor E."/>
            <person name="Sanguinetti M."/>
            <person name="Schuetze T."/>
            <person name="Sepcic K."/>
            <person name="Shelest E."/>
            <person name="Sherlock G."/>
            <person name="Sophianopoulou V."/>
            <person name="Squina F.M."/>
            <person name="Sun H."/>
            <person name="Susca A."/>
            <person name="Todd R.B."/>
            <person name="Tsang A."/>
            <person name="Unkles S.E."/>
            <person name="van de Wiele N."/>
            <person name="van Rossen-Uffink D."/>
            <person name="Oliveira J.V."/>
            <person name="Vesth T.C."/>
            <person name="Visser J."/>
            <person name="Yu J.-H."/>
            <person name="Zhou M."/>
            <person name="Andersen M.R."/>
            <person name="Archer D.B."/>
            <person name="Baker S.E."/>
            <person name="Benoit I."/>
            <person name="Brakhage A.A."/>
            <person name="Braus G.H."/>
            <person name="Fischer R."/>
            <person name="Frisvad J.C."/>
            <person name="Goldman G.H."/>
            <person name="Houbraken J."/>
            <person name="Oakley B."/>
            <person name="Pocsi I."/>
            <person name="Scazzocchio C."/>
            <person name="Seiboth B."/>
            <person name="vanKuyk P.A."/>
            <person name="Wortman J."/>
            <person name="Dyer P.S."/>
            <person name="Grigoriev I.V."/>
        </authorList>
    </citation>
    <scope>NUCLEOTIDE SEQUENCE [LARGE SCALE GENOMIC DNA]</scope>
    <source>
        <strain evidence="3">CBS 106.47</strain>
    </source>
</reference>
<dbReference type="AlphaFoldDB" id="A0A1M3TCL8"/>
<name>A0A1M3TCL8_ASPLC</name>
<keyword evidence="1" id="KW-0812">Transmembrane</keyword>
<gene>
    <name evidence="2" type="ORF">ASPFODRAFT_48443</name>
</gene>